<reference evidence="2" key="2">
    <citation type="submission" date="2020-09" db="EMBL/GenBank/DDBJ databases">
        <authorList>
            <person name="Sun Q."/>
            <person name="Ohkuma M."/>
        </authorList>
    </citation>
    <scope>NUCLEOTIDE SEQUENCE</scope>
    <source>
        <strain evidence="2">JCM 11219</strain>
    </source>
</reference>
<evidence type="ECO:0008006" key="4">
    <source>
        <dbReference type="Google" id="ProtNLM"/>
    </source>
</evidence>
<evidence type="ECO:0000313" key="3">
    <source>
        <dbReference type="Proteomes" id="UP000657075"/>
    </source>
</evidence>
<dbReference type="RefSeq" id="WP_188604125.1">
    <property type="nucleotide sequence ID" value="NZ_AP026830.1"/>
</dbReference>
<organism evidence="2 3">
    <name type="scientific">Vulcanisaeta souniana JCM 11219</name>
    <dbReference type="NCBI Taxonomy" id="1293586"/>
    <lineage>
        <taxon>Archaea</taxon>
        <taxon>Thermoproteota</taxon>
        <taxon>Thermoprotei</taxon>
        <taxon>Thermoproteales</taxon>
        <taxon>Thermoproteaceae</taxon>
        <taxon>Vulcanisaeta</taxon>
    </lineage>
</organism>
<comment type="caution">
    <text evidence="2">The sequence shown here is derived from an EMBL/GenBank/DDBJ whole genome shotgun (WGS) entry which is preliminary data.</text>
</comment>
<dbReference type="GeneID" id="76206879"/>
<dbReference type="Proteomes" id="UP000657075">
    <property type="component" value="Unassembled WGS sequence"/>
</dbReference>
<evidence type="ECO:0000313" key="2">
    <source>
        <dbReference type="EMBL" id="GGI86085.1"/>
    </source>
</evidence>
<protein>
    <recommendedName>
        <fullName evidence="4">PD-(D/E)XK endonuclease-like domain-containing protein</fullName>
    </recommendedName>
</protein>
<sequence length="248" mass="28217">MASLMITRIPNLPPLKAVFGVARNELLPKYVSDLTARMVRASGYFIVRNDREHEECMPGPSMVNDKCPIASVIRCRLGSIVRNGNDLMVIAMGLAVHEAYINTIIANNPGWAIQYNTYYQTLIRHNEVEFTIGFSPDILLGYNGEWHLVEIKSSHPRPEHEAQLALYYYLLRDYYHIVRGWLVAYDAVVPYSTRDLEALAGQGLDYLYTVRRVLDSWRDDKPGFIVRGRCPCKYAPACPVWTGIVAYA</sequence>
<dbReference type="EMBL" id="BMNM01000014">
    <property type="protein sequence ID" value="GGI86085.1"/>
    <property type="molecule type" value="Genomic_DNA"/>
</dbReference>
<gene>
    <name evidence="2" type="ORF">GCM10007112_23850</name>
</gene>
<dbReference type="InterPro" id="IPR011604">
    <property type="entry name" value="PDDEXK-like_dom_sf"/>
</dbReference>
<dbReference type="Gene3D" id="3.90.320.10">
    <property type="match status" value="1"/>
</dbReference>
<reference evidence="2" key="1">
    <citation type="journal article" date="2014" name="Int. J. Syst. Evol. Microbiol.">
        <title>Complete genome sequence of Corynebacterium casei LMG S-19264T (=DSM 44701T), isolated from a smear-ripened cheese.</title>
        <authorList>
            <consortium name="US DOE Joint Genome Institute (JGI-PGF)"/>
            <person name="Walter F."/>
            <person name="Albersmeier A."/>
            <person name="Kalinowski J."/>
            <person name="Ruckert C."/>
        </authorList>
    </citation>
    <scope>NUCLEOTIDE SEQUENCE</scope>
    <source>
        <strain evidence="2">JCM 11219</strain>
    </source>
</reference>
<comment type="cofactor">
    <cofactor evidence="1">
        <name>Mn(2+)</name>
        <dbReference type="ChEBI" id="CHEBI:29035"/>
    </cofactor>
</comment>
<name>A0A830EAV1_9CREN</name>
<dbReference type="AlphaFoldDB" id="A0A830EAV1"/>
<proteinExistence type="predicted"/>
<evidence type="ECO:0000256" key="1">
    <source>
        <dbReference type="ARBA" id="ARBA00001936"/>
    </source>
</evidence>
<accession>A0A830EAV1</accession>